<gene>
    <name evidence="2" type="ORF">BG454_03225</name>
</gene>
<keyword evidence="2" id="KW-0131">Cell cycle</keyword>
<feature type="transmembrane region" description="Helical" evidence="1">
    <location>
        <begin position="261"/>
        <end position="287"/>
    </location>
</feature>
<organism evidence="2 3">
    <name type="scientific">Roseinatronobacter bogoriensis subsp. barguzinensis</name>
    <dbReference type="NCBI Taxonomy" id="441209"/>
    <lineage>
        <taxon>Bacteria</taxon>
        <taxon>Pseudomonadati</taxon>
        <taxon>Pseudomonadota</taxon>
        <taxon>Alphaproteobacteria</taxon>
        <taxon>Rhodobacterales</taxon>
        <taxon>Paracoccaceae</taxon>
        <taxon>Roseinatronobacter</taxon>
    </lineage>
</organism>
<keyword evidence="1" id="KW-1133">Transmembrane helix</keyword>
<dbReference type="KEGG" id="rbg:BG454_03225"/>
<keyword evidence="1" id="KW-0472">Membrane</keyword>
<dbReference type="GO" id="GO:0032153">
    <property type="term" value="C:cell division site"/>
    <property type="evidence" value="ECO:0007669"/>
    <property type="project" value="TreeGrafter"/>
</dbReference>
<keyword evidence="3" id="KW-1185">Reference proteome</keyword>
<dbReference type="STRING" id="441209.GCA_001870665_00579"/>
<keyword evidence="1" id="KW-0812">Transmembrane</keyword>
<dbReference type="PANTHER" id="PTHR47755">
    <property type="entry name" value="CELL DIVISION PROTEIN FTSX"/>
    <property type="match status" value="1"/>
</dbReference>
<dbReference type="GO" id="GO:0051301">
    <property type="term" value="P:cell division"/>
    <property type="evidence" value="ECO:0007669"/>
    <property type="project" value="UniProtKB-KW"/>
</dbReference>
<dbReference type="OrthoDB" id="9814843at2"/>
<feature type="transmembrane region" description="Helical" evidence="1">
    <location>
        <begin position="169"/>
        <end position="191"/>
    </location>
</feature>
<evidence type="ECO:0000256" key="1">
    <source>
        <dbReference type="SAM" id="Phobius"/>
    </source>
</evidence>
<dbReference type="GO" id="GO:0016020">
    <property type="term" value="C:membrane"/>
    <property type="evidence" value="ECO:0007669"/>
    <property type="project" value="InterPro"/>
</dbReference>
<dbReference type="InterPro" id="IPR004513">
    <property type="entry name" value="FtsX"/>
</dbReference>
<evidence type="ECO:0000313" key="3">
    <source>
        <dbReference type="Proteomes" id="UP000228948"/>
    </source>
</evidence>
<evidence type="ECO:0000313" key="2">
    <source>
        <dbReference type="EMBL" id="ATX64965.1"/>
    </source>
</evidence>
<name>A0A2K8KB81_9RHOB</name>
<keyword evidence="2" id="KW-0132">Cell division</keyword>
<feature type="transmembrane region" description="Helical" evidence="1">
    <location>
        <begin position="20"/>
        <end position="41"/>
    </location>
</feature>
<accession>A0A2K8KB81</accession>
<dbReference type="AlphaFoldDB" id="A0A2K8KB81"/>
<reference evidence="2 3" key="1">
    <citation type="submission" date="2017-11" db="EMBL/GenBank/DDBJ databases">
        <title>Revised Sequence and Annotation of the Rhodobaca barguzinensis strain alga05 Genome.</title>
        <authorList>
            <person name="Kopejtka K."/>
            <person name="Tomasch J.M."/>
            <person name="Bunk B."/>
            <person name="Koblizek M."/>
        </authorList>
    </citation>
    <scope>NUCLEOTIDE SEQUENCE [LARGE SCALE GENOMIC DNA]</scope>
    <source>
        <strain evidence="3">alga05</strain>
    </source>
</reference>
<proteinExistence type="predicted"/>
<dbReference type="EMBL" id="CP024899">
    <property type="protein sequence ID" value="ATX64965.1"/>
    <property type="molecule type" value="Genomic_DNA"/>
</dbReference>
<dbReference type="PANTHER" id="PTHR47755:SF1">
    <property type="entry name" value="CELL DIVISION PROTEIN FTSX"/>
    <property type="match status" value="1"/>
</dbReference>
<dbReference type="Proteomes" id="UP000228948">
    <property type="component" value="Chromosome"/>
</dbReference>
<protein>
    <submittedName>
        <fullName evidence="2">Cell division protein FtsX</fullName>
    </submittedName>
</protein>
<sequence>MVSARAISDLVVPGSGQSNWLITLSAAAMGFLAVFALALSVTSANLARGWSASLAQTATVRISAAADEMEAQTAIVLDVLRTTPGIAEARVMVAEDQAALLEAWLGPDLPLDALPLPRLIELRETEEGPDRQGLRLRLSAEAPGAVYDDHTRWRRPLVQAAARMRAFSVFSLVLIGAVMSAIIALAASASLASNGQVIKVLRLVGAKDRFIARAFVRRISRRAALGASVGTLAACLALLTMPELQGTAHLLAGIGFQGVGWVLPLVIPVLTTALAWVASMATAFHVLRGVT</sequence>